<dbReference type="OrthoDB" id="5417263at2759"/>
<feature type="transmembrane region" description="Helical" evidence="3">
    <location>
        <begin position="638"/>
        <end position="657"/>
    </location>
</feature>
<dbReference type="Gene3D" id="1.20.1250.20">
    <property type="entry name" value="MFS general substrate transporter like domains"/>
    <property type="match status" value="2"/>
</dbReference>
<dbReference type="InterPro" id="IPR058625">
    <property type="entry name" value="MdtA-like_BSH"/>
</dbReference>
<feature type="transmembrane region" description="Helical" evidence="3">
    <location>
        <begin position="528"/>
        <end position="548"/>
    </location>
</feature>
<keyword evidence="2" id="KW-0175">Coiled coil</keyword>
<keyword evidence="6" id="KW-1185">Reference proteome</keyword>
<evidence type="ECO:0000259" key="4">
    <source>
        <dbReference type="PROSITE" id="PS50850"/>
    </source>
</evidence>
<feature type="transmembrane region" description="Helical" evidence="3">
    <location>
        <begin position="695"/>
        <end position="715"/>
    </location>
</feature>
<dbReference type="GO" id="GO:0022857">
    <property type="term" value="F:transmembrane transporter activity"/>
    <property type="evidence" value="ECO:0007669"/>
    <property type="project" value="InterPro"/>
</dbReference>
<feature type="transmembrane region" description="Helical" evidence="3">
    <location>
        <begin position="462"/>
        <end position="485"/>
    </location>
</feature>
<dbReference type="PANTHER" id="PTHR30386">
    <property type="entry name" value="MEMBRANE FUSION SUBUNIT OF EMRAB-TOLC MULTIDRUG EFFLUX PUMP"/>
    <property type="match status" value="1"/>
</dbReference>
<proteinExistence type="predicted"/>
<evidence type="ECO:0000256" key="1">
    <source>
        <dbReference type="ARBA" id="ARBA00004141"/>
    </source>
</evidence>
<dbReference type="Pfam" id="PF25917">
    <property type="entry name" value="BSH_RND"/>
    <property type="match status" value="1"/>
</dbReference>
<dbReference type="SUPFAM" id="SSF111369">
    <property type="entry name" value="HlyD-like secretion proteins"/>
    <property type="match status" value="2"/>
</dbReference>
<feature type="transmembrane region" description="Helical" evidence="3">
    <location>
        <begin position="379"/>
        <end position="401"/>
    </location>
</feature>
<dbReference type="SUPFAM" id="SSF103473">
    <property type="entry name" value="MFS general substrate transporter"/>
    <property type="match status" value="1"/>
</dbReference>
<feature type="coiled-coil region" evidence="2">
    <location>
        <begin position="68"/>
        <end position="116"/>
    </location>
</feature>
<dbReference type="Gene3D" id="2.40.50.100">
    <property type="match status" value="1"/>
</dbReference>
<evidence type="ECO:0000313" key="5">
    <source>
        <dbReference type="EMBL" id="RKP28252.1"/>
    </source>
</evidence>
<protein>
    <submittedName>
        <fullName evidence="5">HlyD family secretion protein-domain-containing protein</fullName>
    </submittedName>
</protein>
<organism evidence="5 6">
    <name type="scientific">Syncephalis pseudoplumigaleata</name>
    <dbReference type="NCBI Taxonomy" id="1712513"/>
    <lineage>
        <taxon>Eukaryota</taxon>
        <taxon>Fungi</taxon>
        <taxon>Fungi incertae sedis</taxon>
        <taxon>Zoopagomycota</taxon>
        <taxon>Zoopagomycotina</taxon>
        <taxon>Zoopagomycetes</taxon>
        <taxon>Zoopagales</taxon>
        <taxon>Piptocephalidaceae</taxon>
        <taxon>Syncephalis</taxon>
    </lineage>
</organism>
<accession>A0A4P9Z7Q9</accession>
<dbReference type="InterPro" id="IPR050739">
    <property type="entry name" value="MFP"/>
</dbReference>
<dbReference type="PANTHER" id="PTHR30386:SF24">
    <property type="entry name" value="MULTIDRUG RESISTANCE EFFLUX PUMP"/>
    <property type="match status" value="1"/>
</dbReference>
<dbReference type="AlphaFoldDB" id="A0A4P9Z7Q9"/>
<comment type="subcellular location">
    <subcellularLocation>
        <location evidence="1">Membrane</location>
        <topology evidence="1">Multi-pass membrane protein</topology>
    </subcellularLocation>
</comment>
<feature type="transmembrane region" description="Helical" evidence="3">
    <location>
        <begin position="408"/>
        <end position="426"/>
    </location>
</feature>
<keyword evidence="3" id="KW-1133">Transmembrane helix</keyword>
<reference evidence="6" key="1">
    <citation type="journal article" date="2018" name="Nat. Microbiol.">
        <title>Leveraging single-cell genomics to expand the fungal tree of life.</title>
        <authorList>
            <person name="Ahrendt S.R."/>
            <person name="Quandt C.A."/>
            <person name="Ciobanu D."/>
            <person name="Clum A."/>
            <person name="Salamov A."/>
            <person name="Andreopoulos B."/>
            <person name="Cheng J.F."/>
            <person name="Woyke T."/>
            <person name="Pelin A."/>
            <person name="Henrissat B."/>
            <person name="Reynolds N.K."/>
            <person name="Benny G.L."/>
            <person name="Smith M.E."/>
            <person name="James T.Y."/>
            <person name="Grigoriev I.V."/>
        </authorList>
    </citation>
    <scope>NUCLEOTIDE SEQUENCE [LARGE SCALE GENOMIC DNA]</scope>
    <source>
        <strain evidence="6">Benny S71-1</strain>
    </source>
</reference>
<dbReference type="EMBL" id="KZ989110">
    <property type="protein sequence ID" value="RKP28252.1"/>
    <property type="molecule type" value="Genomic_DNA"/>
</dbReference>
<evidence type="ECO:0000313" key="6">
    <source>
        <dbReference type="Proteomes" id="UP000278143"/>
    </source>
</evidence>
<feature type="transmembrane region" description="Helical" evidence="3">
    <location>
        <begin position="432"/>
        <end position="455"/>
    </location>
</feature>
<sequence length="845" mass="91063">MVATLRWDAWVGGAVTQTTNDAYVRAETTQLSSRVAGEVLKVAASDYQHVKAGDLLVEIDPADYEAQVAQAEAAVAGAQAALDNLANQVELQYATIAQSEAQLASAEAIQVEAQQEYDRQHGLIQSPAFTRQRLEQATAALAKADADVRASRAVIAAQRHQLEVLAGTKKQRAADVLAAQAALKAAKLKLGYTRIVAPFDGVVGARQVQPGDYVNIGSNLFNVVPLPNVYVIANYKETQLTRVKPGQPVEITIDTFPDAKLSGHVARVSPASGSQFALLPPDNATGNFTKVVQRIPLRIEFDKGQPLLDRLLPGMSAPVAEAKIIASGPVSVGQAVHHPLLAVIAVLLGSSMANIDSRMFTIGLPDIKGAFSLSFDEGAWLSTASTASQIFIAPSVAWLATVFGLRRILGIPSLVFAVISLVLPFVRDYQTLLALTILHGLLIGTFVPATLMIIFRNLPMQWWLVAIGIYSLRVGFALNFGPALVGFYVDQIGWQWLYWQDAIIAVLMAILVYFGAARDPVNRTLLETADWGGMLLLGTGIAMVYAGLDQGNRLDWLNSGTVVAMLGCGAFLLVAFFINEAVVEEPWAHANVLFSRNIGFALVVILLYTLTSLSNSSLVPNFLSAVAQLRPEQTGRLLVIYGVLPFAVLFPLSIWLLRRYDVRIVLIIGLITFAIAALLGTQITNTWRLADFIPIVLLQSVGQAFTLFPIIIIALSNSDPTRATAFAAYIQIMRLGGAEIGIALMATWLRVREQTHSNLIGQHITHATDQVEQFLARMSGYFAGHGTATAPARSVGTLAGMVQREANVLAYIDGFWLTFGFAIIGLLVTALITKSPPGPFTPKAR</sequence>
<dbReference type="GO" id="GO:0016020">
    <property type="term" value="C:membrane"/>
    <property type="evidence" value="ECO:0007669"/>
    <property type="project" value="UniProtKB-SubCell"/>
</dbReference>
<dbReference type="PROSITE" id="PS50850">
    <property type="entry name" value="MFS"/>
    <property type="match status" value="1"/>
</dbReference>
<dbReference type="InterPro" id="IPR011701">
    <property type="entry name" value="MFS"/>
</dbReference>
<feature type="transmembrane region" description="Helical" evidence="3">
    <location>
        <begin position="664"/>
        <end position="683"/>
    </location>
</feature>
<feature type="transmembrane region" description="Helical" evidence="3">
    <location>
        <begin position="598"/>
        <end position="618"/>
    </location>
</feature>
<evidence type="ECO:0000256" key="3">
    <source>
        <dbReference type="SAM" id="Phobius"/>
    </source>
</evidence>
<dbReference type="Proteomes" id="UP000278143">
    <property type="component" value="Unassembled WGS sequence"/>
</dbReference>
<feature type="domain" description="Major facilitator superfamily (MFS) profile" evidence="4">
    <location>
        <begin position="342"/>
        <end position="837"/>
    </location>
</feature>
<dbReference type="Gene3D" id="2.40.30.170">
    <property type="match status" value="1"/>
</dbReference>
<feature type="transmembrane region" description="Helical" evidence="3">
    <location>
        <begin position="560"/>
        <end position="578"/>
    </location>
</feature>
<feature type="transmembrane region" description="Helical" evidence="3">
    <location>
        <begin position="497"/>
        <end position="516"/>
    </location>
</feature>
<dbReference type="InterPro" id="IPR020846">
    <property type="entry name" value="MFS_dom"/>
</dbReference>
<evidence type="ECO:0000256" key="2">
    <source>
        <dbReference type="SAM" id="Coils"/>
    </source>
</evidence>
<gene>
    <name evidence="5" type="ORF">SYNPS1DRAFT_26196</name>
</gene>
<name>A0A4P9Z7Q9_9FUNG</name>
<feature type="transmembrane region" description="Helical" evidence="3">
    <location>
        <begin position="814"/>
        <end position="833"/>
    </location>
</feature>
<dbReference type="Pfam" id="PF07690">
    <property type="entry name" value="MFS_1"/>
    <property type="match status" value="1"/>
</dbReference>
<keyword evidence="3" id="KW-0812">Transmembrane</keyword>
<keyword evidence="3" id="KW-0472">Membrane</keyword>
<dbReference type="InterPro" id="IPR036259">
    <property type="entry name" value="MFS_trans_sf"/>
</dbReference>
<dbReference type="Gene3D" id="1.10.287.470">
    <property type="entry name" value="Helix hairpin bin"/>
    <property type="match status" value="1"/>
</dbReference>